<dbReference type="PANTHER" id="PTHR43476:SF3">
    <property type="entry name" value="FAD-BINDING MONOOXYGENASE"/>
    <property type="match status" value="1"/>
</dbReference>
<dbReference type="InterPro" id="IPR036188">
    <property type="entry name" value="FAD/NAD-bd_sf"/>
</dbReference>
<dbReference type="InterPro" id="IPR002938">
    <property type="entry name" value="FAD-bd"/>
</dbReference>
<keyword evidence="4" id="KW-1185">Reference proteome</keyword>
<dbReference type="Proteomes" id="UP001268683">
    <property type="component" value="Chromosome"/>
</dbReference>
<dbReference type="PRINTS" id="PR00420">
    <property type="entry name" value="RNGMNOXGNASE"/>
</dbReference>
<organism evidence="3 4">
    <name type="scientific">Temperatibacter marinus</name>
    <dbReference type="NCBI Taxonomy" id="1456591"/>
    <lineage>
        <taxon>Bacteria</taxon>
        <taxon>Pseudomonadati</taxon>
        <taxon>Pseudomonadota</taxon>
        <taxon>Alphaproteobacteria</taxon>
        <taxon>Kordiimonadales</taxon>
        <taxon>Temperatibacteraceae</taxon>
        <taxon>Temperatibacter</taxon>
    </lineage>
</organism>
<evidence type="ECO:0000256" key="1">
    <source>
        <dbReference type="ARBA" id="ARBA00023002"/>
    </source>
</evidence>
<sequence length="402" mass="45590">MSQEYPVIIAGAGPSGSVLALSLAKAGVKVLLLEKEAQLPIDLRASTFHPPSLEMIGAMDQDIVDAMIDKGLVADRYQYRDRKTGDCATFNMAQLKDETSYPFRLQLEQYELTYLIAEKLKDYPNVEVRYNHEALRFEQTPETVILFANTPEGEVSLTGSFLIGAEGARSNIRKSSGIAFGGFTYDEKFLVVSTSFAFEDVFDDLSYVNYVADPDEWCVILRTEKIWRVLFPTQGDEDPNYILSDEFIQERLHHLHPREGAYDIGHRTIYNVNQRVAETYYQERMVLIGDACHINNPLGGMGMNGGLHDAFNLAPRLIKIIEGSATHQKEFAQYDRQRRELAVKFVQDHTIANKKLMESTDPDVQTKRQKWLMETAADPVQAKEFLLERAMINCVRDSLKVA</sequence>
<accession>A0AA52HA25</accession>
<dbReference type="Gene3D" id="3.30.70.2450">
    <property type="match status" value="1"/>
</dbReference>
<dbReference type="RefSeq" id="WP_310799387.1">
    <property type="nucleotide sequence ID" value="NZ_CP123872.1"/>
</dbReference>
<dbReference type="Gene3D" id="3.50.50.60">
    <property type="entry name" value="FAD/NAD(P)-binding domain"/>
    <property type="match status" value="1"/>
</dbReference>
<dbReference type="InterPro" id="IPR050631">
    <property type="entry name" value="PheA/TfdB_FAD_monoxygenase"/>
</dbReference>
<dbReference type="GO" id="GO:0016491">
    <property type="term" value="F:oxidoreductase activity"/>
    <property type="evidence" value="ECO:0007669"/>
    <property type="project" value="UniProtKB-KW"/>
</dbReference>
<feature type="domain" description="FAD-binding" evidence="2">
    <location>
        <begin position="4"/>
        <end position="347"/>
    </location>
</feature>
<dbReference type="Pfam" id="PF01494">
    <property type="entry name" value="FAD_binding_3"/>
    <property type="match status" value="1"/>
</dbReference>
<protein>
    <submittedName>
        <fullName evidence="3">NAD(P)/FAD-dependent oxidoreductase</fullName>
    </submittedName>
</protein>
<dbReference type="GO" id="GO:0071949">
    <property type="term" value="F:FAD binding"/>
    <property type="evidence" value="ECO:0007669"/>
    <property type="project" value="InterPro"/>
</dbReference>
<dbReference type="SUPFAM" id="SSF51905">
    <property type="entry name" value="FAD/NAD(P)-binding domain"/>
    <property type="match status" value="1"/>
</dbReference>
<evidence type="ECO:0000313" key="3">
    <source>
        <dbReference type="EMBL" id="WND03534.1"/>
    </source>
</evidence>
<dbReference type="KEGG" id="tmk:QGN29_03995"/>
<proteinExistence type="predicted"/>
<reference evidence="3" key="1">
    <citation type="submission" date="2023-04" db="EMBL/GenBank/DDBJ databases">
        <title>Complete genome sequence of Temperatibacter marinus.</title>
        <authorList>
            <person name="Rong J.-C."/>
            <person name="Yi M.-L."/>
            <person name="Zhao Q."/>
        </authorList>
    </citation>
    <scope>NUCLEOTIDE SEQUENCE</scope>
    <source>
        <strain evidence="3">NBRC 110045</strain>
    </source>
</reference>
<evidence type="ECO:0000313" key="4">
    <source>
        <dbReference type="Proteomes" id="UP001268683"/>
    </source>
</evidence>
<dbReference type="EMBL" id="CP123872">
    <property type="protein sequence ID" value="WND03534.1"/>
    <property type="molecule type" value="Genomic_DNA"/>
</dbReference>
<dbReference type="PANTHER" id="PTHR43476">
    <property type="entry name" value="3-(3-HYDROXY-PHENYL)PROPIONATE/3-HYDROXYCINNAMIC ACID HYDROXYLASE"/>
    <property type="match status" value="1"/>
</dbReference>
<gene>
    <name evidence="3" type="ORF">QGN29_03995</name>
</gene>
<keyword evidence="1" id="KW-0560">Oxidoreductase</keyword>
<name>A0AA52HA25_9PROT</name>
<dbReference type="AlphaFoldDB" id="A0AA52HA25"/>
<evidence type="ECO:0000259" key="2">
    <source>
        <dbReference type="Pfam" id="PF01494"/>
    </source>
</evidence>